<dbReference type="AlphaFoldDB" id="A0A368VTL5"/>
<keyword evidence="1" id="KW-0472">Membrane</keyword>
<evidence type="ECO:0000313" key="2">
    <source>
        <dbReference type="EMBL" id="RCW43326.1"/>
    </source>
</evidence>
<keyword evidence="1" id="KW-1133">Transmembrane helix</keyword>
<keyword evidence="3" id="KW-1185">Reference proteome</keyword>
<reference evidence="2 3" key="1">
    <citation type="submission" date="2018-07" db="EMBL/GenBank/DDBJ databases">
        <title>Genomic Encyclopedia of Type Strains, Phase III (KMG-III): the genomes of soil and plant-associated and newly described type strains.</title>
        <authorList>
            <person name="Whitman W."/>
        </authorList>
    </citation>
    <scope>NUCLEOTIDE SEQUENCE [LARGE SCALE GENOMIC DNA]</scope>
    <source>
        <strain evidence="2 3">CECT 8575</strain>
    </source>
</reference>
<proteinExistence type="predicted"/>
<feature type="transmembrane region" description="Helical" evidence="1">
    <location>
        <begin position="26"/>
        <end position="59"/>
    </location>
</feature>
<sequence length="252" mass="26335">MTAPTPPPPGQAVQPRNGLGTTGFVLGLLATLFSLIPIIGVIAWPLAILGLIFGILGILRARKGAATNKGLAIAGTVLAAIGLVICIIWTALAGAAVEGANRELNRIEKELEQAAPPVQDGEQASEPTKLAFGKAHVWPGGEGVVVSAPTKYTENNPLILNNDERGVAVDITITNKTGDEINPASWDITATHGDRPAEMLMTEDAFANAQVPSGGELTITRAFKVGPEPAELQISVAPNMFAESTVYYHGEF</sequence>
<evidence type="ECO:0008006" key="4">
    <source>
        <dbReference type="Google" id="ProtNLM"/>
    </source>
</evidence>
<keyword evidence="1" id="KW-0812">Transmembrane</keyword>
<accession>A0A368VTL5</accession>
<protein>
    <recommendedName>
        <fullName evidence="4">DUF4352 domain-containing protein</fullName>
    </recommendedName>
</protein>
<evidence type="ECO:0000256" key="1">
    <source>
        <dbReference type="SAM" id="Phobius"/>
    </source>
</evidence>
<name>A0A368VTL5_9ACTN</name>
<gene>
    <name evidence="2" type="ORF">DFQ14_107216</name>
</gene>
<dbReference type="EMBL" id="QPJC01000007">
    <property type="protein sequence ID" value="RCW43326.1"/>
    <property type="molecule type" value="Genomic_DNA"/>
</dbReference>
<dbReference type="Proteomes" id="UP000253495">
    <property type="component" value="Unassembled WGS sequence"/>
</dbReference>
<dbReference type="OrthoDB" id="4484996at2"/>
<dbReference type="RefSeq" id="WP_114453508.1">
    <property type="nucleotide sequence ID" value="NZ_QPJC01000007.1"/>
</dbReference>
<organism evidence="2 3">
    <name type="scientific">Halopolyspora algeriensis</name>
    <dbReference type="NCBI Taxonomy" id="1500506"/>
    <lineage>
        <taxon>Bacteria</taxon>
        <taxon>Bacillati</taxon>
        <taxon>Actinomycetota</taxon>
        <taxon>Actinomycetes</taxon>
        <taxon>Actinomycetes incertae sedis</taxon>
        <taxon>Halopolyspora</taxon>
    </lineage>
</organism>
<feature type="transmembrane region" description="Helical" evidence="1">
    <location>
        <begin position="71"/>
        <end position="92"/>
    </location>
</feature>
<comment type="caution">
    <text evidence="2">The sequence shown here is derived from an EMBL/GenBank/DDBJ whole genome shotgun (WGS) entry which is preliminary data.</text>
</comment>
<evidence type="ECO:0000313" key="3">
    <source>
        <dbReference type="Proteomes" id="UP000253495"/>
    </source>
</evidence>